<evidence type="ECO:0000259" key="3">
    <source>
        <dbReference type="Pfam" id="PF17775"/>
    </source>
</evidence>
<keyword evidence="6" id="KW-1185">Reference proteome</keyword>
<evidence type="ECO:0000313" key="5">
    <source>
        <dbReference type="EMBL" id="ARU98185.1"/>
    </source>
</evidence>
<dbReference type="EMBL" id="CP015581">
    <property type="protein sequence ID" value="ARU98185.1"/>
    <property type="molecule type" value="Genomic_DNA"/>
</dbReference>
<dbReference type="HAMAP" id="MF_00612">
    <property type="entry name" value="UPF0225"/>
    <property type="match status" value="1"/>
</dbReference>
<dbReference type="Pfam" id="PF02810">
    <property type="entry name" value="SEC-C"/>
    <property type="match status" value="2"/>
</dbReference>
<evidence type="ECO:0000256" key="1">
    <source>
        <dbReference type="ARBA" id="ARBA00010839"/>
    </source>
</evidence>
<sequence>MSTEPCPCGSQQNYDHCCGRYISGTQIAPDAQSLMRSRYTAYQRGNVPWLIESWHQSQRSPGLEQLISANLSETQWLGLNVISHDYNNDSNEAFVTFFARYCEKNQTSAIYERSRFIREEQHWYYVDGVHLQAGRNDTCPCGSGRKYKKCCGQ</sequence>
<dbReference type="Pfam" id="PF17775">
    <property type="entry name" value="YchJ_M-like"/>
    <property type="match status" value="1"/>
</dbReference>
<accession>A0A1Y0L8Q2</accession>
<dbReference type="NCBIfam" id="NF002486">
    <property type="entry name" value="PRK01752.1"/>
    <property type="match status" value="1"/>
</dbReference>
<evidence type="ECO:0000313" key="7">
    <source>
        <dbReference type="Proteomes" id="UP000195814"/>
    </source>
</evidence>
<evidence type="ECO:0000313" key="4">
    <source>
        <dbReference type="EMBL" id="ARU94145.1"/>
    </source>
</evidence>
<protein>
    <recommendedName>
        <fullName evidence="2">UPF0225 protein A7K98_10375</fullName>
    </recommendedName>
</protein>
<dbReference type="SUPFAM" id="SSF103642">
    <property type="entry name" value="Sec-C motif"/>
    <property type="match status" value="2"/>
</dbReference>
<dbReference type="OrthoDB" id="21421at2"/>
<dbReference type="EMBL" id="CP015579">
    <property type="protein sequence ID" value="ARU94145.1"/>
    <property type="molecule type" value="Genomic_DNA"/>
</dbReference>
<dbReference type="InterPro" id="IPR032710">
    <property type="entry name" value="NTF2-like_dom_sf"/>
</dbReference>
<dbReference type="Gene3D" id="3.10.450.50">
    <property type="match status" value="1"/>
</dbReference>
<organism evidence="4 7">
    <name type="scientific">Tatumella citrea</name>
    <name type="common">Pantoea citrea</name>
    <dbReference type="NCBI Taxonomy" id="53336"/>
    <lineage>
        <taxon>Bacteria</taxon>
        <taxon>Pseudomonadati</taxon>
        <taxon>Pseudomonadota</taxon>
        <taxon>Gammaproteobacteria</taxon>
        <taxon>Enterobacterales</taxon>
        <taxon>Erwiniaceae</taxon>
        <taxon>Tatumella</taxon>
    </lineage>
</organism>
<dbReference type="InterPro" id="IPR048469">
    <property type="entry name" value="YchJ-like_M"/>
</dbReference>
<dbReference type="PANTHER" id="PTHR33747:SF1">
    <property type="entry name" value="ADENYLATE CYCLASE-ASSOCIATED CAP C-TERMINAL DOMAIN-CONTAINING PROTEIN"/>
    <property type="match status" value="1"/>
</dbReference>
<gene>
    <name evidence="4" type="ORF">A7K98_10375</name>
    <name evidence="5" type="ORF">A7K99_10375</name>
</gene>
<dbReference type="SUPFAM" id="SSF54427">
    <property type="entry name" value="NTF2-like"/>
    <property type="match status" value="1"/>
</dbReference>
<dbReference type="KEGG" id="tci:A7K98_10375"/>
<dbReference type="InterPro" id="IPR004027">
    <property type="entry name" value="SEC_C_motif"/>
</dbReference>
<dbReference type="RefSeq" id="WP_087488509.1">
    <property type="nucleotide sequence ID" value="NZ_CP015579.1"/>
</dbReference>
<evidence type="ECO:0000256" key="2">
    <source>
        <dbReference type="HAMAP-Rule" id="MF_00612"/>
    </source>
</evidence>
<dbReference type="Proteomes" id="UP000195729">
    <property type="component" value="Chromosome"/>
</dbReference>
<dbReference type="Proteomes" id="UP000195814">
    <property type="component" value="Chromosome"/>
</dbReference>
<reference evidence="6 7" key="1">
    <citation type="submission" date="2016-05" db="EMBL/GenBank/DDBJ databases">
        <title>Complete genome sequence of two 2,5-diketo-D-glunonic acid producing strain Tatumella citrea.</title>
        <authorList>
            <person name="Duan C."/>
            <person name="Yang J."/>
            <person name="Yang S."/>
        </authorList>
    </citation>
    <scope>NUCLEOTIDE SEQUENCE [LARGE SCALE GENOMIC DNA]</scope>
    <source>
        <strain evidence="5 6">ATCC 39140</strain>
        <strain evidence="4 7">DSM 13699</strain>
    </source>
</reference>
<name>A0A1Y0L8Q2_TATCI</name>
<dbReference type="PANTHER" id="PTHR33747">
    <property type="entry name" value="UPF0225 PROTEIN SCO1677"/>
    <property type="match status" value="1"/>
</dbReference>
<dbReference type="AlphaFoldDB" id="A0A1Y0L8Q2"/>
<proteinExistence type="inferred from homology"/>
<evidence type="ECO:0000313" key="6">
    <source>
        <dbReference type="Proteomes" id="UP000195729"/>
    </source>
</evidence>
<dbReference type="InterPro" id="IPR023006">
    <property type="entry name" value="YchJ-like"/>
</dbReference>
<feature type="domain" description="YchJ-like middle NTF2-like" evidence="3">
    <location>
        <begin position="31"/>
        <end position="128"/>
    </location>
</feature>
<dbReference type="NCBIfam" id="NF002449">
    <property type="entry name" value="PRK01617.1"/>
    <property type="match status" value="1"/>
</dbReference>
<comment type="similarity">
    <text evidence="1 2">Belongs to the UPF0225 family.</text>
</comment>